<dbReference type="OrthoDB" id="1122136at2"/>
<keyword evidence="1" id="KW-0812">Transmembrane</keyword>
<keyword evidence="3" id="KW-1185">Reference proteome</keyword>
<gene>
    <name evidence="2" type="ORF">DDZ16_12450</name>
</gene>
<evidence type="ECO:0000313" key="2">
    <source>
        <dbReference type="EMBL" id="PWD99066.1"/>
    </source>
</evidence>
<keyword evidence="1" id="KW-1133">Transmembrane helix</keyword>
<reference evidence="2 3" key="1">
    <citation type="submission" date="2018-05" db="EMBL/GenBank/DDBJ databases">
        <title>Marinilabilia rubrum sp. nov., isolated from saltern sediment.</title>
        <authorList>
            <person name="Zhang R."/>
        </authorList>
    </citation>
    <scope>NUCLEOTIDE SEQUENCE [LARGE SCALE GENOMIC DNA]</scope>
    <source>
        <strain evidence="2 3">WTE16</strain>
    </source>
</reference>
<proteinExistence type="predicted"/>
<dbReference type="RefSeq" id="WP_109264805.1">
    <property type="nucleotide sequence ID" value="NZ_QEWP01000009.1"/>
</dbReference>
<protein>
    <recommendedName>
        <fullName evidence="4">DUF5056 domain-containing protein</fullName>
    </recommendedName>
</protein>
<organism evidence="2 3">
    <name type="scientific">Marinilabilia rubra</name>
    <dbReference type="NCBI Taxonomy" id="2162893"/>
    <lineage>
        <taxon>Bacteria</taxon>
        <taxon>Pseudomonadati</taxon>
        <taxon>Bacteroidota</taxon>
        <taxon>Bacteroidia</taxon>
        <taxon>Marinilabiliales</taxon>
        <taxon>Marinilabiliaceae</taxon>
        <taxon>Marinilabilia</taxon>
    </lineage>
</organism>
<comment type="caution">
    <text evidence="2">The sequence shown here is derived from an EMBL/GenBank/DDBJ whole genome shotgun (WGS) entry which is preliminary data.</text>
</comment>
<evidence type="ECO:0000256" key="1">
    <source>
        <dbReference type="SAM" id="Phobius"/>
    </source>
</evidence>
<keyword evidence="1" id="KW-0472">Membrane</keyword>
<name>A0A2U2B7P2_9BACT</name>
<evidence type="ECO:0008006" key="4">
    <source>
        <dbReference type="Google" id="ProtNLM"/>
    </source>
</evidence>
<sequence length="135" mass="15536">MKKNKHKTEDQVIRELFQNSFQPGQIKSEDFNRNIMDQVMSEWVSQSNYYQPLVDKKNRWWILPGIAVLFIVGYLFDLTRIGSASKEAMLLSNMASALQSLYSWIEPIHIIILGASAAIGLLLALDRFFQKLSNI</sequence>
<dbReference type="AlphaFoldDB" id="A0A2U2B7P2"/>
<feature type="transmembrane region" description="Helical" evidence="1">
    <location>
        <begin position="101"/>
        <end position="125"/>
    </location>
</feature>
<accession>A0A2U2B7P2</accession>
<dbReference type="Proteomes" id="UP000244956">
    <property type="component" value="Unassembled WGS sequence"/>
</dbReference>
<evidence type="ECO:0000313" key="3">
    <source>
        <dbReference type="Proteomes" id="UP000244956"/>
    </source>
</evidence>
<dbReference type="EMBL" id="QEWP01000009">
    <property type="protein sequence ID" value="PWD99066.1"/>
    <property type="molecule type" value="Genomic_DNA"/>
</dbReference>
<feature type="transmembrane region" description="Helical" evidence="1">
    <location>
        <begin position="60"/>
        <end position="81"/>
    </location>
</feature>